<proteinExistence type="predicted"/>
<dbReference type="AlphaFoldDB" id="A0A8W8JKX8"/>
<dbReference type="Proteomes" id="UP000005408">
    <property type="component" value="Unassembled WGS sequence"/>
</dbReference>
<dbReference type="Pfam" id="PF07679">
    <property type="entry name" value="I-set"/>
    <property type="match status" value="1"/>
</dbReference>
<organism evidence="2 3">
    <name type="scientific">Magallana gigas</name>
    <name type="common">Pacific oyster</name>
    <name type="synonym">Crassostrea gigas</name>
    <dbReference type="NCBI Taxonomy" id="29159"/>
    <lineage>
        <taxon>Eukaryota</taxon>
        <taxon>Metazoa</taxon>
        <taxon>Spiralia</taxon>
        <taxon>Lophotrochozoa</taxon>
        <taxon>Mollusca</taxon>
        <taxon>Bivalvia</taxon>
        <taxon>Autobranchia</taxon>
        <taxon>Pteriomorphia</taxon>
        <taxon>Ostreida</taxon>
        <taxon>Ostreoidea</taxon>
        <taxon>Ostreidae</taxon>
        <taxon>Magallana</taxon>
    </lineage>
</organism>
<dbReference type="PROSITE" id="PS50835">
    <property type="entry name" value="IG_LIKE"/>
    <property type="match status" value="1"/>
</dbReference>
<reference evidence="2" key="1">
    <citation type="submission" date="2022-08" db="UniProtKB">
        <authorList>
            <consortium name="EnsemblMetazoa"/>
        </authorList>
    </citation>
    <scope>IDENTIFICATION</scope>
    <source>
        <strain evidence="2">05x7-T-G4-1.051#20</strain>
    </source>
</reference>
<dbReference type="InterPro" id="IPR036179">
    <property type="entry name" value="Ig-like_dom_sf"/>
</dbReference>
<sequence>MMLCIRYRKEQNREYYERLPLLPKHVIRVRQYGSTIALSVEHINRKFNKVIWEKDGTKLKSKKKKFDIDHDLPRSTTLILHDVTEKDSAIYQCILRSKNDVECSDLTSIEFNTIKLNKQFSESKADEKRKEFKARLLHQPTINPSSRHRNVVKYNVIVSKQIQTTDIVKEGLFARTTETDIRRILHYGVLLSENSRLHWQALSGHSVVNKIYQRFHNTNIRSKTSREYQKKCAIIGSLLCTDRHVTFISGDVEYSTLCSYLENGCITNKLEALLESRNLATIKKYFQKNGYIPNAKEKCICVPKNYFETIHTV</sequence>
<dbReference type="InterPro" id="IPR007110">
    <property type="entry name" value="Ig-like_dom"/>
</dbReference>
<evidence type="ECO:0000313" key="2">
    <source>
        <dbReference type="EnsemblMetazoa" id="G19888.2:cds"/>
    </source>
</evidence>
<evidence type="ECO:0000259" key="1">
    <source>
        <dbReference type="PROSITE" id="PS50835"/>
    </source>
</evidence>
<dbReference type="Gene3D" id="2.60.40.10">
    <property type="entry name" value="Immunoglobulins"/>
    <property type="match status" value="1"/>
</dbReference>
<evidence type="ECO:0000313" key="3">
    <source>
        <dbReference type="Proteomes" id="UP000005408"/>
    </source>
</evidence>
<dbReference type="CDD" id="cd00096">
    <property type="entry name" value="Ig"/>
    <property type="match status" value="1"/>
</dbReference>
<protein>
    <recommendedName>
        <fullName evidence="1">Ig-like domain-containing protein</fullName>
    </recommendedName>
</protein>
<dbReference type="InterPro" id="IPR013783">
    <property type="entry name" value="Ig-like_fold"/>
</dbReference>
<dbReference type="SUPFAM" id="SSF48726">
    <property type="entry name" value="Immunoglobulin"/>
    <property type="match status" value="1"/>
</dbReference>
<dbReference type="EnsemblMetazoa" id="G19888.2">
    <property type="protein sequence ID" value="G19888.2:cds"/>
    <property type="gene ID" value="G19888"/>
</dbReference>
<name>A0A8W8JKX8_MAGGI</name>
<accession>A0A8W8JKX8</accession>
<keyword evidence="3" id="KW-1185">Reference proteome</keyword>
<dbReference type="InterPro" id="IPR013098">
    <property type="entry name" value="Ig_I-set"/>
</dbReference>
<feature type="domain" description="Ig-like" evidence="1">
    <location>
        <begin position="50"/>
        <end position="110"/>
    </location>
</feature>